<dbReference type="SMART" id="SM00175">
    <property type="entry name" value="RAB"/>
    <property type="match status" value="1"/>
</dbReference>
<dbReference type="PROSITE" id="PS51420">
    <property type="entry name" value="RHO"/>
    <property type="match status" value="1"/>
</dbReference>
<dbReference type="CDD" id="cd00154">
    <property type="entry name" value="Rab"/>
    <property type="match status" value="1"/>
</dbReference>
<dbReference type="Gene3D" id="3.40.50.300">
    <property type="entry name" value="P-loop containing nucleotide triphosphate hydrolases"/>
    <property type="match status" value="1"/>
</dbReference>
<dbReference type="SUPFAM" id="SSF52540">
    <property type="entry name" value="P-loop containing nucleoside triphosphate hydrolases"/>
    <property type="match status" value="1"/>
</dbReference>
<proteinExistence type="predicted"/>
<dbReference type="SMART" id="SM00174">
    <property type="entry name" value="RHO"/>
    <property type="match status" value="1"/>
</dbReference>
<evidence type="ECO:0000256" key="2">
    <source>
        <dbReference type="ARBA" id="ARBA00023134"/>
    </source>
</evidence>
<evidence type="ECO:0000313" key="6">
    <source>
        <dbReference type="Proteomes" id="UP000001307"/>
    </source>
</evidence>
<reference evidence="5 6" key="1">
    <citation type="journal article" date="2010" name="Science">
        <title>Plasticity of animal genome architecture unmasked by rapid evolution of a pelagic tunicate.</title>
        <authorList>
            <person name="Denoeud F."/>
            <person name="Henriet S."/>
            <person name="Mungpakdee S."/>
            <person name="Aury J.M."/>
            <person name="Da Silva C."/>
            <person name="Brinkmann H."/>
            <person name="Mikhaleva J."/>
            <person name="Olsen L.C."/>
            <person name="Jubin C."/>
            <person name="Canestro C."/>
            <person name="Bouquet J.M."/>
            <person name="Danks G."/>
            <person name="Poulain J."/>
            <person name="Campsteijn C."/>
            <person name="Adamski M."/>
            <person name="Cross I."/>
            <person name="Yadetie F."/>
            <person name="Muffato M."/>
            <person name="Louis A."/>
            <person name="Butcher S."/>
            <person name="Tsagkogeorga G."/>
            <person name="Konrad A."/>
            <person name="Singh S."/>
            <person name="Jensen M.F."/>
            <person name="Cong E.H."/>
            <person name="Eikeseth-Otteraa H."/>
            <person name="Noel B."/>
            <person name="Anthouard V."/>
            <person name="Porcel B.M."/>
            <person name="Kachouri-Lafond R."/>
            <person name="Nishino A."/>
            <person name="Ugolini M."/>
            <person name="Chourrout P."/>
            <person name="Nishida H."/>
            <person name="Aasland R."/>
            <person name="Huzurbazar S."/>
            <person name="Westhof E."/>
            <person name="Delsuc F."/>
            <person name="Lehrach H."/>
            <person name="Reinhardt R."/>
            <person name="Weissenbach J."/>
            <person name="Roy S.W."/>
            <person name="Artiguenave F."/>
            <person name="Postlethwait J.H."/>
            <person name="Manak J.R."/>
            <person name="Thompson E.M."/>
            <person name="Jaillon O."/>
            <person name="Du Pasquier L."/>
            <person name="Boudinot P."/>
            <person name="Liberles D.A."/>
            <person name="Volff J.N."/>
            <person name="Philippe H."/>
            <person name="Lenhard B."/>
            <person name="Roest Crollius H."/>
            <person name="Wincker P."/>
            <person name="Chourrout D."/>
        </authorList>
    </citation>
    <scope>NUCLEOTIDE SEQUENCE [LARGE SCALE GENOMIC DNA]</scope>
</reference>
<dbReference type="NCBIfam" id="TIGR00231">
    <property type="entry name" value="small_GTP"/>
    <property type="match status" value="1"/>
</dbReference>
<sequence>MRLFDAFITSAVLEIKNLACDKSILLESRKLSKLQMKKLYDEMNTFISDERDRLGREMTSQLIRKLEDQQCRQNTEVFILSKEKEVIQQELTQLKGLTTTQKHQLDEFSDSLEKLTLKEKELHIKNKELELENLKLQNQLQNSQFDLQHHQLLCEKLVTEALNEEDRLKGTIDSLKNKLSHSASLSFTEVYSHPGQSIKTPDRLYKVIMLGDSYAGKTSMINRYTRDQFTMTEPTIDISYRMKAQLTARGLISLQIWDTAGQERFRSIPRCYFRKADGVLLVYDVTNTQSLLNVRRWLNDLEDVTQKLVVGNKVDLVKDRLVTVDHGKKMADELGCEMIEVSARTGFNIPQAFEKLSRLMQENEDSELAMITRSNTKIALAFDPSDEKKYSSCC</sequence>
<keyword evidence="6" id="KW-1185">Reference proteome</keyword>
<dbReference type="InterPro" id="IPR050227">
    <property type="entry name" value="Rab"/>
</dbReference>
<organism evidence="5 6">
    <name type="scientific">Oikopleura dioica</name>
    <name type="common">Tunicate</name>
    <dbReference type="NCBI Taxonomy" id="34765"/>
    <lineage>
        <taxon>Eukaryota</taxon>
        <taxon>Metazoa</taxon>
        <taxon>Chordata</taxon>
        <taxon>Tunicata</taxon>
        <taxon>Appendicularia</taxon>
        <taxon>Copelata</taxon>
        <taxon>Oikopleuridae</taxon>
        <taxon>Oikopleura</taxon>
    </lineage>
</organism>
<dbReference type="PROSITE" id="PS51419">
    <property type="entry name" value="RAB"/>
    <property type="match status" value="1"/>
</dbReference>
<dbReference type="InterPro" id="IPR027417">
    <property type="entry name" value="P-loop_NTPase"/>
</dbReference>
<accession>E4XGB4</accession>
<dbReference type="GO" id="GO:0005525">
    <property type="term" value="F:GTP binding"/>
    <property type="evidence" value="ECO:0007669"/>
    <property type="project" value="UniProtKB-KW"/>
</dbReference>
<dbReference type="GO" id="GO:0003924">
    <property type="term" value="F:GTPase activity"/>
    <property type="evidence" value="ECO:0007669"/>
    <property type="project" value="InterPro"/>
</dbReference>
<dbReference type="Pfam" id="PF00071">
    <property type="entry name" value="Ras"/>
    <property type="match status" value="1"/>
</dbReference>
<evidence type="ECO:0000313" key="5">
    <source>
        <dbReference type="EMBL" id="CBY09712.1"/>
    </source>
</evidence>
<dbReference type="Proteomes" id="UP000001307">
    <property type="component" value="Unassembled WGS sequence"/>
</dbReference>
<feature type="coiled-coil region" evidence="4">
    <location>
        <begin position="112"/>
        <end position="178"/>
    </location>
</feature>
<keyword evidence="4" id="KW-0175">Coiled coil</keyword>
<dbReference type="PROSITE" id="PS51421">
    <property type="entry name" value="RAS"/>
    <property type="match status" value="1"/>
</dbReference>
<evidence type="ECO:0000256" key="4">
    <source>
        <dbReference type="SAM" id="Coils"/>
    </source>
</evidence>
<keyword evidence="1" id="KW-0547">Nucleotide-binding</keyword>
<keyword evidence="3" id="KW-0449">Lipoprotein</keyword>
<protein>
    <submittedName>
        <fullName evidence="5">Uncharacterized protein</fullName>
    </submittedName>
</protein>
<dbReference type="InParanoid" id="E4XGB4"/>
<dbReference type="AlphaFoldDB" id="E4XGB4"/>
<dbReference type="PANTHER" id="PTHR47977">
    <property type="entry name" value="RAS-RELATED PROTEIN RAB"/>
    <property type="match status" value="1"/>
</dbReference>
<dbReference type="PROSITE" id="PS51417">
    <property type="entry name" value="ARF"/>
    <property type="match status" value="1"/>
</dbReference>
<dbReference type="InterPro" id="IPR005225">
    <property type="entry name" value="Small_GTP-bd"/>
</dbReference>
<name>E4XGB4_OIKDI</name>
<dbReference type="SMART" id="SM00173">
    <property type="entry name" value="RAS"/>
    <property type="match status" value="1"/>
</dbReference>
<dbReference type="SMART" id="SM00176">
    <property type="entry name" value="RAN"/>
    <property type="match status" value="1"/>
</dbReference>
<gene>
    <name evidence="5" type="ORF">GSOID_T00010522001</name>
</gene>
<evidence type="ECO:0000256" key="3">
    <source>
        <dbReference type="ARBA" id="ARBA00023288"/>
    </source>
</evidence>
<dbReference type="OrthoDB" id="9989112at2759"/>
<keyword evidence="2" id="KW-0342">GTP-binding</keyword>
<dbReference type="EMBL" id="FN653047">
    <property type="protein sequence ID" value="CBY09712.1"/>
    <property type="molecule type" value="Genomic_DNA"/>
</dbReference>
<evidence type="ECO:0000256" key="1">
    <source>
        <dbReference type="ARBA" id="ARBA00022741"/>
    </source>
</evidence>
<dbReference type="InterPro" id="IPR001806">
    <property type="entry name" value="Small_GTPase"/>
</dbReference>
<dbReference type="PRINTS" id="PR00449">
    <property type="entry name" value="RASTRNSFRMNG"/>
</dbReference>
<dbReference type="FunFam" id="3.40.50.300:FF:001129">
    <property type="entry name" value="ras-related protein Rab-44 isoform X2"/>
    <property type="match status" value="1"/>
</dbReference>